<accession>A0A518AYX4</accession>
<evidence type="ECO:0000256" key="1">
    <source>
        <dbReference type="PROSITE-ProRule" id="PRU00169"/>
    </source>
</evidence>
<dbReference type="Pfam" id="PF00072">
    <property type="entry name" value="Response_reg"/>
    <property type="match status" value="1"/>
</dbReference>
<gene>
    <name evidence="4" type="primary">hupR1_1</name>
    <name evidence="4" type="ORF">Pan216_07590</name>
</gene>
<reference evidence="4 5" key="1">
    <citation type="submission" date="2019-02" db="EMBL/GenBank/DDBJ databases">
        <title>Deep-cultivation of Planctomycetes and their phenomic and genomic characterization uncovers novel biology.</title>
        <authorList>
            <person name="Wiegand S."/>
            <person name="Jogler M."/>
            <person name="Boedeker C."/>
            <person name="Pinto D."/>
            <person name="Vollmers J."/>
            <person name="Rivas-Marin E."/>
            <person name="Kohn T."/>
            <person name="Peeters S.H."/>
            <person name="Heuer A."/>
            <person name="Rast P."/>
            <person name="Oberbeckmann S."/>
            <person name="Bunk B."/>
            <person name="Jeske O."/>
            <person name="Meyerdierks A."/>
            <person name="Storesund J.E."/>
            <person name="Kallscheuer N."/>
            <person name="Luecker S."/>
            <person name="Lage O.M."/>
            <person name="Pohl T."/>
            <person name="Merkel B.J."/>
            <person name="Hornburger P."/>
            <person name="Mueller R.-W."/>
            <person name="Bruemmer F."/>
            <person name="Labrenz M."/>
            <person name="Spormann A.M."/>
            <person name="Op den Camp H."/>
            <person name="Overmann J."/>
            <person name="Amann R."/>
            <person name="Jetten M.S.M."/>
            <person name="Mascher T."/>
            <person name="Medema M.H."/>
            <person name="Devos D.P."/>
            <person name="Kaster A.-K."/>
            <person name="Ovreas L."/>
            <person name="Rohde M."/>
            <person name="Galperin M.Y."/>
            <person name="Jogler C."/>
        </authorList>
    </citation>
    <scope>NUCLEOTIDE SEQUENCE [LARGE SCALE GENOMIC DNA]</scope>
    <source>
        <strain evidence="4 5">Pan216</strain>
    </source>
</reference>
<dbReference type="PIRSF" id="PIRSF036883">
    <property type="entry name" value="RR_HD-GYP_mod"/>
    <property type="match status" value="1"/>
</dbReference>
<dbReference type="RefSeq" id="WP_419193220.1">
    <property type="nucleotide sequence ID" value="NZ_CP036279.1"/>
</dbReference>
<dbReference type="Proteomes" id="UP000317093">
    <property type="component" value="Chromosome"/>
</dbReference>
<dbReference type="SMART" id="SM00448">
    <property type="entry name" value="REC"/>
    <property type="match status" value="1"/>
</dbReference>
<dbReference type="SUPFAM" id="SSF52172">
    <property type="entry name" value="CheY-like"/>
    <property type="match status" value="1"/>
</dbReference>
<dbReference type="PANTHER" id="PTHR33525:SF5">
    <property type="entry name" value="TWO COMPONENT SIGNAL TRANSDUCTION SYSTEM RESPONSE REGULATOR"/>
    <property type="match status" value="1"/>
</dbReference>
<dbReference type="PROSITE" id="PS50110">
    <property type="entry name" value="RESPONSE_REGULATORY"/>
    <property type="match status" value="1"/>
</dbReference>
<dbReference type="InterPro" id="IPR014626">
    <property type="entry name" value="Sig_transdc_resp-reg_put"/>
</dbReference>
<feature type="domain" description="Response regulatory" evidence="2">
    <location>
        <begin position="3"/>
        <end position="118"/>
    </location>
</feature>
<protein>
    <submittedName>
        <fullName evidence="4">Hydrogenase transcriptional regulatory protein hupR1</fullName>
    </submittedName>
</protein>
<dbReference type="KEGG" id="knv:Pan216_07590"/>
<evidence type="ECO:0000313" key="4">
    <source>
        <dbReference type="EMBL" id="QDU59925.1"/>
    </source>
</evidence>
<dbReference type="InterPro" id="IPR052340">
    <property type="entry name" value="RNase_Y/CdgJ"/>
</dbReference>
<dbReference type="Gene3D" id="1.10.3210.10">
    <property type="entry name" value="Hypothetical protein af1432"/>
    <property type="match status" value="1"/>
</dbReference>
<dbReference type="InterPro" id="IPR011006">
    <property type="entry name" value="CheY-like_superfamily"/>
</dbReference>
<dbReference type="GO" id="GO:0000160">
    <property type="term" value="P:phosphorelay signal transduction system"/>
    <property type="evidence" value="ECO:0007669"/>
    <property type="project" value="InterPro"/>
</dbReference>
<dbReference type="InterPro" id="IPR001789">
    <property type="entry name" value="Sig_transdc_resp-reg_receiver"/>
</dbReference>
<organism evidence="4 5">
    <name type="scientific">Kolteria novifilia</name>
    <dbReference type="NCBI Taxonomy" id="2527975"/>
    <lineage>
        <taxon>Bacteria</taxon>
        <taxon>Pseudomonadati</taxon>
        <taxon>Planctomycetota</taxon>
        <taxon>Planctomycetia</taxon>
        <taxon>Kolteriales</taxon>
        <taxon>Kolteriaceae</taxon>
        <taxon>Kolteria</taxon>
    </lineage>
</organism>
<dbReference type="NCBIfam" id="TIGR00277">
    <property type="entry name" value="HDIG"/>
    <property type="match status" value="1"/>
</dbReference>
<dbReference type="InterPro" id="IPR003607">
    <property type="entry name" value="HD/PDEase_dom"/>
</dbReference>
<dbReference type="EMBL" id="CP036279">
    <property type="protein sequence ID" value="QDU59925.1"/>
    <property type="molecule type" value="Genomic_DNA"/>
</dbReference>
<keyword evidence="5" id="KW-1185">Reference proteome</keyword>
<evidence type="ECO:0000259" key="2">
    <source>
        <dbReference type="PROSITE" id="PS50110"/>
    </source>
</evidence>
<evidence type="ECO:0000313" key="5">
    <source>
        <dbReference type="Proteomes" id="UP000317093"/>
    </source>
</evidence>
<dbReference type="InterPro" id="IPR013976">
    <property type="entry name" value="HDOD"/>
</dbReference>
<dbReference type="AlphaFoldDB" id="A0A518AYX4"/>
<dbReference type="SUPFAM" id="SSF109604">
    <property type="entry name" value="HD-domain/PDEase-like"/>
    <property type="match status" value="1"/>
</dbReference>
<dbReference type="InterPro" id="IPR006675">
    <property type="entry name" value="HDIG_dom"/>
</dbReference>
<evidence type="ECO:0000259" key="3">
    <source>
        <dbReference type="PROSITE" id="PS51833"/>
    </source>
</evidence>
<keyword evidence="1" id="KW-0597">Phosphoprotein</keyword>
<dbReference type="PANTHER" id="PTHR33525">
    <property type="match status" value="1"/>
</dbReference>
<dbReference type="Gene3D" id="3.40.50.2300">
    <property type="match status" value="1"/>
</dbReference>
<feature type="domain" description="HDOD" evidence="3">
    <location>
        <begin position="139"/>
        <end position="336"/>
    </location>
</feature>
<name>A0A518AYX4_9BACT</name>
<dbReference type="Pfam" id="PF08668">
    <property type="entry name" value="HDOD"/>
    <property type="match status" value="1"/>
</dbReference>
<feature type="modified residue" description="4-aspartylphosphate" evidence="1">
    <location>
        <position position="54"/>
    </location>
</feature>
<sequence>MKRILFVDDEPNILTGLRRALRGYRHEWAMDFAVGGEEALRRLAEQPVDVVVTDMRMPGMDGAQLLKRIAASHPNVVRIMLSGQSDQEGIQQSVIRTHQYFSKPCEPNELYRAIERSCSLRDRLSNPTLQQLISQTSSLPSLPEIYTKLMVELQSPDACVRSVGQLISQDVAMSTKLLQLVNSSFFGTKIRVESASQAAALLGLDVLRPIALSAGIFSQFDSSSSQSFSVESFTDHCVAVGRVSAVIANDVGAPKQVVDDAQMAGLVHDIGKLLMASQLSDEYDSILEEVHSGSGRACEIEAERWGTTHAYVGAHLLGLWGLPQPIVEAVAFHHDPSDSYVEEFTPLTAVHISNAFVNETGLRSPGGEEQQLDLAYIERLGLSDAVARWREEIHEMAGEGMET</sequence>
<dbReference type="PROSITE" id="PS51833">
    <property type="entry name" value="HDOD"/>
    <property type="match status" value="1"/>
</dbReference>
<dbReference type="CDD" id="cd17569">
    <property type="entry name" value="REC_HupR-like"/>
    <property type="match status" value="1"/>
</dbReference>
<proteinExistence type="predicted"/>
<dbReference type="CDD" id="cd00077">
    <property type="entry name" value="HDc"/>
    <property type="match status" value="1"/>
</dbReference>